<feature type="active site" description="Charge relay system" evidence="5 6">
    <location>
        <position position="366"/>
    </location>
</feature>
<evidence type="ECO:0000313" key="13">
    <source>
        <dbReference type="Proteomes" id="UP000004478"/>
    </source>
</evidence>
<keyword evidence="2 6" id="KW-0645">Protease</keyword>
<dbReference type="PRINTS" id="PR00723">
    <property type="entry name" value="SUBTILISIN"/>
</dbReference>
<comment type="caution">
    <text evidence="12">The sequence shown here is derived from an EMBL/GenBank/DDBJ whole genome shotgun (WGS) entry which is preliminary data.</text>
</comment>
<name>K1KXL2_CECL9</name>
<feature type="chain" id="PRO_5003847018" evidence="9">
    <location>
        <begin position="29"/>
        <end position="531"/>
    </location>
</feature>
<evidence type="ECO:0000313" key="12">
    <source>
        <dbReference type="EMBL" id="EKB48820.1"/>
    </source>
</evidence>
<evidence type="ECO:0000256" key="3">
    <source>
        <dbReference type="ARBA" id="ARBA00022801"/>
    </source>
</evidence>
<dbReference type="Proteomes" id="UP000004478">
    <property type="component" value="Unassembled WGS sequence"/>
</dbReference>
<dbReference type="Gene3D" id="3.30.70.80">
    <property type="entry name" value="Peptidase S8 propeptide/proteinase inhibitor I9"/>
    <property type="match status" value="1"/>
</dbReference>
<dbReference type="InterPro" id="IPR050131">
    <property type="entry name" value="Peptidase_S8_subtilisin-like"/>
</dbReference>
<feature type="signal peptide" evidence="9">
    <location>
        <begin position="1"/>
        <end position="28"/>
    </location>
</feature>
<evidence type="ECO:0000256" key="5">
    <source>
        <dbReference type="PIRSR" id="PIRSR615500-1"/>
    </source>
</evidence>
<dbReference type="PROSITE" id="PS00136">
    <property type="entry name" value="SUBTILASE_ASP"/>
    <property type="match status" value="1"/>
</dbReference>
<proteinExistence type="inferred from homology"/>
<protein>
    <submittedName>
        <fullName evidence="12">Extracellular serine proteinase</fullName>
        <ecNumber evidence="12">3.4.21.-</ecNumber>
    </submittedName>
</protein>
<keyword evidence="13" id="KW-1185">Reference proteome</keyword>
<dbReference type="SUPFAM" id="SSF54897">
    <property type="entry name" value="Protease propeptides/inhibitors"/>
    <property type="match status" value="1"/>
</dbReference>
<keyword evidence="9" id="KW-0732">Signal</keyword>
<sequence>MLKTIYKNMLRPAGIFALGLAFTFTACQDVQEEVTINDLENISTMGPDGFIPGQYIVVMHESTLNFRRTDDYESVQAGMRIAANELVARYNIEEENVDKVFGNLMTGFSVKLSGDQLEALEKDPMVKYIEPDGYVYAISTTQSNATWGLDRIDQRTLPLNGTYTYNATGQGVKSYIIDTGVRTDHVEFGGRAMRGFDAFGGNSEDCNGHGTHVAGTVGGNLYGVAKNTTLIGVRVLDCNGSGSWSGVIAGMDWVAADANGPSVANMSLGGGASTAINEAVARMYDAGVPVIVAAGNGDRLGREQPACNFSPASAPRAYTVGATTNTDSKTSWSNYGDCVDIFAPGASITAAWHTSSTAINTISGTSMASPHVAGVAALFLQANPSASSQAVYNFLTETSTKNIVSNSRTANNHMLYSLGESSGGDTGGDDGDTGGDDGGDDGDTGGDDGDATIQLSGSGTKVQGRWRASLSWSGATTSQVDIYRDGTKIATVDNSGSYVDQTNFRGGGTLTYTVCEAGSSASCSNAVTITF</sequence>
<dbReference type="PATRIC" id="fig|1225176.3.peg.2697"/>
<dbReference type="Gene3D" id="3.40.50.200">
    <property type="entry name" value="Peptidase S8/S53 domain"/>
    <property type="match status" value="1"/>
</dbReference>
<evidence type="ECO:0000256" key="1">
    <source>
        <dbReference type="ARBA" id="ARBA00011073"/>
    </source>
</evidence>
<feature type="active site" description="Charge relay system" evidence="5 6">
    <location>
        <position position="209"/>
    </location>
</feature>
<evidence type="ECO:0000256" key="4">
    <source>
        <dbReference type="ARBA" id="ARBA00022825"/>
    </source>
</evidence>
<dbReference type="PROSITE" id="PS00137">
    <property type="entry name" value="SUBTILASE_HIS"/>
    <property type="match status" value="1"/>
</dbReference>
<dbReference type="EC" id="3.4.21.-" evidence="12"/>
<evidence type="ECO:0000256" key="2">
    <source>
        <dbReference type="ARBA" id="ARBA00022670"/>
    </source>
</evidence>
<dbReference type="CDD" id="cd04077">
    <property type="entry name" value="Peptidases_S8_PCSK9_ProteinaseK_like"/>
    <property type="match status" value="1"/>
</dbReference>
<dbReference type="InterPro" id="IPR023828">
    <property type="entry name" value="Peptidase_S8_Ser-AS"/>
</dbReference>
<dbReference type="RefSeq" id="WP_009185556.1">
    <property type="nucleotide sequence ID" value="NZ_AMGM01000040.1"/>
</dbReference>
<comment type="similarity">
    <text evidence="1 6 7">Belongs to the peptidase S8 family.</text>
</comment>
<dbReference type="PROSITE" id="PS00138">
    <property type="entry name" value="SUBTILASE_SER"/>
    <property type="match status" value="1"/>
</dbReference>
<dbReference type="EMBL" id="AMGM01000040">
    <property type="protein sequence ID" value="EKB48820.1"/>
    <property type="molecule type" value="Genomic_DNA"/>
</dbReference>
<dbReference type="GO" id="GO:0005615">
    <property type="term" value="C:extracellular space"/>
    <property type="evidence" value="ECO:0007669"/>
    <property type="project" value="TreeGrafter"/>
</dbReference>
<keyword evidence="3 6" id="KW-0378">Hydrolase</keyword>
<dbReference type="PANTHER" id="PTHR43806">
    <property type="entry name" value="PEPTIDASE S8"/>
    <property type="match status" value="1"/>
</dbReference>
<dbReference type="InterPro" id="IPR022398">
    <property type="entry name" value="Peptidase_S8_His-AS"/>
</dbReference>
<dbReference type="OrthoDB" id="9798386at2"/>
<dbReference type="InterPro" id="IPR036852">
    <property type="entry name" value="Peptidase_S8/S53_dom_sf"/>
</dbReference>
<dbReference type="PROSITE" id="PS51257">
    <property type="entry name" value="PROKAR_LIPOPROTEIN"/>
    <property type="match status" value="1"/>
</dbReference>
<evidence type="ECO:0000256" key="8">
    <source>
        <dbReference type="SAM" id="MobiDB-lite"/>
    </source>
</evidence>
<dbReference type="PANTHER" id="PTHR43806:SF11">
    <property type="entry name" value="CEREVISIN-RELATED"/>
    <property type="match status" value="1"/>
</dbReference>
<dbReference type="SUPFAM" id="SSF52743">
    <property type="entry name" value="Subtilisin-like"/>
    <property type="match status" value="1"/>
</dbReference>
<keyword evidence="4 6" id="KW-0720">Serine protease</keyword>
<evidence type="ECO:0000256" key="9">
    <source>
        <dbReference type="SAM" id="SignalP"/>
    </source>
</evidence>
<dbReference type="InterPro" id="IPR034193">
    <property type="entry name" value="PCSK9_ProteinaseK-like"/>
</dbReference>
<gene>
    <name evidence="12" type="ORF">B879_02532</name>
</gene>
<dbReference type="InterPro" id="IPR010259">
    <property type="entry name" value="S8pro/Inhibitor_I9"/>
</dbReference>
<evidence type="ECO:0000259" key="10">
    <source>
        <dbReference type="Pfam" id="PF00082"/>
    </source>
</evidence>
<feature type="compositionally biased region" description="Acidic residues" evidence="8">
    <location>
        <begin position="427"/>
        <end position="450"/>
    </location>
</feature>
<dbReference type="PROSITE" id="PS51892">
    <property type="entry name" value="SUBTILASE"/>
    <property type="match status" value="1"/>
</dbReference>
<dbReference type="InterPro" id="IPR000209">
    <property type="entry name" value="Peptidase_S8/S53_dom"/>
</dbReference>
<dbReference type="FunFam" id="3.40.50.200:FF:000014">
    <property type="entry name" value="Proteinase K"/>
    <property type="match status" value="1"/>
</dbReference>
<dbReference type="Pfam" id="PF05922">
    <property type="entry name" value="Inhibitor_I9"/>
    <property type="match status" value="1"/>
</dbReference>
<reference evidence="12 13" key="1">
    <citation type="journal article" date="2012" name="J. Bacteriol.">
        <title>Draft Genome Sequence of Cecembia lonarensis Strain LW9T, Isolated from Lonar Lake, a Haloalkaline Lake in India.</title>
        <authorList>
            <person name="Shivaji S."/>
            <person name="Ara S."/>
            <person name="Singh A."/>
            <person name="Pinnaka A.K."/>
        </authorList>
    </citation>
    <scope>NUCLEOTIDE SEQUENCE [LARGE SCALE GENOMIC DNA]</scope>
    <source>
        <strain evidence="12 13">LW9</strain>
    </source>
</reference>
<dbReference type="Pfam" id="PF00082">
    <property type="entry name" value="Peptidase_S8"/>
    <property type="match status" value="1"/>
</dbReference>
<dbReference type="InterPro" id="IPR015500">
    <property type="entry name" value="Peptidase_S8_subtilisin-rel"/>
</dbReference>
<feature type="active site" description="Charge relay system" evidence="5 6">
    <location>
        <position position="178"/>
    </location>
</feature>
<dbReference type="InterPro" id="IPR023827">
    <property type="entry name" value="Peptidase_S8_Asp-AS"/>
</dbReference>
<organism evidence="12 13">
    <name type="scientific">Cecembia lonarensis (strain CCUG 58316 / KCTC 22772 / LW9)</name>
    <dbReference type="NCBI Taxonomy" id="1225176"/>
    <lineage>
        <taxon>Bacteria</taxon>
        <taxon>Pseudomonadati</taxon>
        <taxon>Bacteroidota</taxon>
        <taxon>Cytophagia</taxon>
        <taxon>Cytophagales</taxon>
        <taxon>Cyclobacteriaceae</taxon>
        <taxon>Cecembia</taxon>
    </lineage>
</organism>
<feature type="domain" description="Peptidase S8/S53" evidence="10">
    <location>
        <begin position="169"/>
        <end position="406"/>
    </location>
</feature>
<evidence type="ECO:0000259" key="11">
    <source>
        <dbReference type="Pfam" id="PF05922"/>
    </source>
</evidence>
<evidence type="ECO:0000256" key="6">
    <source>
        <dbReference type="PROSITE-ProRule" id="PRU01240"/>
    </source>
</evidence>
<feature type="region of interest" description="Disordered" evidence="8">
    <location>
        <begin position="415"/>
        <end position="462"/>
    </location>
</feature>
<dbReference type="AlphaFoldDB" id="K1KXL2"/>
<dbReference type="GO" id="GO:0006508">
    <property type="term" value="P:proteolysis"/>
    <property type="evidence" value="ECO:0007669"/>
    <property type="project" value="UniProtKB-KW"/>
</dbReference>
<dbReference type="GO" id="GO:0004252">
    <property type="term" value="F:serine-type endopeptidase activity"/>
    <property type="evidence" value="ECO:0007669"/>
    <property type="project" value="UniProtKB-UniRule"/>
</dbReference>
<dbReference type="InterPro" id="IPR037045">
    <property type="entry name" value="S8pro/Inhibitor_I9_sf"/>
</dbReference>
<evidence type="ECO:0000256" key="7">
    <source>
        <dbReference type="RuleBase" id="RU003355"/>
    </source>
</evidence>
<feature type="domain" description="Inhibitor I9" evidence="11">
    <location>
        <begin position="54"/>
        <end position="136"/>
    </location>
</feature>
<accession>K1KXL2</accession>